<protein>
    <submittedName>
        <fullName evidence="2">Uncharacterized protein</fullName>
    </submittedName>
</protein>
<keyword evidence="3" id="KW-1185">Reference proteome</keyword>
<comment type="caution">
    <text evidence="2">The sequence shown here is derived from an EMBL/GenBank/DDBJ whole genome shotgun (WGS) entry which is preliminary data.</text>
</comment>
<accession>A0A1D1VAK4</accession>
<evidence type="ECO:0000313" key="3">
    <source>
        <dbReference type="Proteomes" id="UP000186922"/>
    </source>
</evidence>
<feature type="region of interest" description="Disordered" evidence="1">
    <location>
        <begin position="45"/>
        <end position="83"/>
    </location>
</feature>
<dbReference type="Proteomes" id="UP000186922">
    <property type="component" value="Unassembled WGS sequence"/>
</dbReference>
<name>A0A1D1VAK4_RAMVA</name>
<dbReference type="AlphaFoldDB" id="A0A1D1VAK4"/>
<evidence type="ECO:0000313" key="2">
    <source>
        <dbReference type="EMBL" id="GAU97920.1"/>
    </source>
</evidence>
<sequence>MRRNTPFFHVGSPEHSMRFLLHISITVNQNTQLWLLHYGRSDTYSKNRVRGKSEDGTRLRGIRPFRGEPLRRPTSPPKSSNMILLKSFGTGRQITARRTGKITNPFSD</sequence>
<proteinExistence type="predicted"/>
<reference evidence="2 3" key="1">
    <citation type="journal article" date="2016" name="Nat. Commun.">
        <title>Extremotolerant tardigrade genome and improved radiotolerance of human cultured cells by tardigrade-unique protein.</title>
        <authorList>
            <person name="Hashimoto T."/>
            <person name="Horikawa D.D."/>
            <person name="Saito Y."/>
            <person name="Kuwahara H."/>
            <person name="Kozuka-Hata H."/>
            <person name="Shin-I T."/>
            <person name="Minakuchi Y."/>
            <person name="Ohishi K."/>
            <person name="Motoyama A."/>
            <person name="Aizu T."/>
            <person name="Enomoto A."/>
            <person name="Kondo K."/>
            <person name="Tanaka S."/>
            <person name="Hara Y."/>
            <person name="Koshikawa S."/>
            <person name="Sagara H."/>
            <person name="Miura T."/>
            <person name="Yokobori S."/>
            <person name="Miyagawa K."/>
            <person name="Suzuki Y."/>
            <person name="Kubo T."/>
            <person name="Oyama M."/>
            <person name="Kohara Y."/>
            <person name="Fujiyama A."/>
            <person name="Arakawa K."/>
            <person name="Katayama T."/>
            <person name="Toyoda A."/>
            <person name="Kunieda T."/>
        </authorList>
    </citation>
    <scope>NUCLEOTIDE SEQUENCE [LARGE SCALE GENOMIC DNA]</scope>
    <source>
        <strain evidence="2 3">YOKOZUNA-1</strain>
    </source>
</reference>
<organism evidence="2 3">
    <name type="scientific">Ramazzottius varieornatus</name>
    <name type="common">Water bear</name>
    <name type="synonym">Tardigrade</name>
    <dbReference type="NCBI Taxonomy" id="947166"/>
    <lineage>
        <taxon>Eukaryota</taxon>
        <taxon>Metazoa</taxon>
        <taxon>Ecdysozoa</taxon>
        <taxon>Tardigrada</taxon>
        <taxon>Eutardigrada</taxon>
        <taxon>Parachela</taxon>
        <taxon>Hypsibioidea</taxon>
        <taxon>Ramazzottiidae</taxon>
        <taxon>Ramazzottius</taxon>
    </lineage>
</organism>
<dbReference type="EMBL" id="BDGG01000004">
    <property type="protein sequence ID" value="GAU97920.1"/>
    <property type="molecule type" value="Genomic_DNA"/>
</dbReference>
<feature type="compositionally biased region" description="Basic and acidic residues" evidence="1">
    <location>
        <begin position="45"/>
        <end position="58"/>
    </location>
</feature>
<evidence type="ECO:0000256" key="1">
    <source>
        <dbReference type="SAM" id="MobiDB-lite"/>
    </source>
</evidence>
<gene>
    <name evidence="2" type="primary">RvY_09140-1</name>
    <name evidence="2" type="synonym">RvY_09140.1</name>
    <name evidence="2" type="ORF">RvY_09140</name>
</gene>